<feature type="region of interest" description="Disordered" evidence="5">
    <location>
        <begin position="1"/>
        <end position="25"/>
    </location>
</feature>
<keyword evidence="7" id="KW-1185">Reference proteome</keyword>
<feature type="compositionally biased region" description="Polar residues" evidence="5">
    <location>
        <begin position="259"/>
        <end position="270"/>
    </location>
</feature>
<evidence type="ECO:0000256" key="1">
    <source>
        <dbReference type="ARBA" id="ARBA00004308"/>
    </source>
</evidence>
<dbReference type="STRING" id="75743.A0A401Q7L1"/>
<organism evidence="6 7">
    <name type="scientific">Scyliorhinus torazame</name>
    <name type="common">Cloudy catshark</name>
    <name type="synonym">Catulus torazame</name>
    <dbReference type="NCBI Taxonomy" id="75743"/>
    <lineage>
        <taxon>Eukaryota</taxon>
        <taxon>Metazoa</taxon>
        <taxon>Chordata</taxon>
        <taxon>Craniata</taxon>
        <taxon>Vertebrata</taxon>
        <taxon>Chondrichthyes</taxon>
        <taxon>Elasmobranchii</taxon>
        <taxon>Galeomorphii</taxon>
        <taxon>Galeoidea</taxon>
        <taxon>Carcharhiniformes</taxon>
        <taxon>Scyliorhinidae</taxon>
        <taxon>Scyliorhinus</taxon>
    </lineage>
</organism>
<comment type="subcellular location">
    <subcellularLocation>
        <location evidence="1">Endomembrane system</location>
    </subcellularLocation>
</comment>
<dbReference type="PANTHER" id="PTHR14514">
    <property type="entry name" value="PKA ANCHORING PROTEIN"/>
    <property type="match status" value="1"/>
</dbReference>
<evidence type="ECO:0000256" key="5">
    <source>
        <dbReference type="SAM" id="MobiDB-lite"/>
    </source>
</evidence>
<reference evidence="6 7" key="1">
    <citation type="journal article" date="2018" name="Nat. Ecol. Evol.">
        <title>Shark genomes provide insights into elasmobranch evolution and the origin of vertebrates.</title>
        <authorList>
            <person name="Hara Y"/>
            <person name="Yamaguchi K"/>
            <person name="Onimaru K"/>
            <person name="Kadota M"/>
            <person name="Koyanagi M"/>
            <person name="Keeley SD"/>
            <person name="Tatsumi K"/>
            <person name="Tanaka K"/>
            <person name="Motone F"/>
            <person name="Kageyama Y"/>
            <person name="Nozu R"/>
            <person name="Adachi N"/>
            <person name="Nishimura O"/>
            <person name="Nakagawa R"/>
            <person name="Tanegashima C"/>
            <person name="Kiyatake I"/>
            <person name="Matsumoto R"/>
            <person name="Murakumo K"/>
            <person name="Nishida K"/>
            <person name="Terakita A"/>
            <person name="Kuratani S"/>
            <person name="Sato K"/>
            <person name="Hyodo S Kuraku.S."/>
        </authorList>
    </citation>
    <scope>NUCLEOTIDE SEQUENCE [LARGE SCALE GENOMIC DNA]</scope>
</reference>
<feature type="region of interest" description="Disordered" evidence="5">
    <location>
        <begin position="225"/>
        <end position="295"/>
    </location>
</feature>
<feature type="non-terminal residue" evidence="6">
    <location>
        <position position="1"/>
    </location>
</feature>
<feature type="compositionally biased region" description="Basic and acidic residues" evidence="5">
    <location>
        <begin position="319"/>
        <end position="333"/>
    </location>
</feature>
<feature type="non-terminal residue" evidence="6">
    <location>
        <position position="523"/>
    </location>
</feature>
<feature type="region of interest" description="Disordered" evidence="5">
    <location>
        <begin position="307"/>
        <end position="333"/>
    </location>
</feature>
<dbReference type="PANTHER" id="PTHR14514:SF7">
    <property type="entry name" value="KASH DOMAIN-CONTAINING PROTEIN"/>
    <property type="match status" value="1"/>
</dbReference>
<protein>
    <submittedName>
        <fullName evidence="6">Uncharacterized protein</fullName>
    </submittedName>
</protein>
<gene>
    <name evidence="6" type="ORF">scyTo_0022791</name>
</gene>
<dbReference type="Proteomes" id="UP000288216">
    <property type="component" value="Unassembled WGS sequence"/>
</dbReference>
<keyword evidence="3" id="KW-0677">Repeat</keyword>
<comment type="caution">
    <text evidence="6">The sequence shown here is derived from an EMBL/GenBank/DDBJ whole genome shotgun (WGS) entry which is preliminary data.</text>
</comment>
<dbReference type="OrthoDB" id="9037854at2759"/>
<feature type="compositionally biased region" description="Basic and acidic residues" evidence="5">
    <location>
        <begin position="477"/>
        <end position="486"/>
    </location>
</feature>
<feature type="compositionally biased region" description="Polar residues" evidence="5">
    <location>
        <begin position="513"/>
        <end position="523"/>
    </location>
</feature>
<dbReference type="EMBL" id="BFAA01024062">
    <property type="protein sequence ID" value="GCB81360.1"/>
    <property type="molecule type" value="Genomic_DNA"/>
</dbReference>
<keyword evidence="2" id="KW-0597">Phosphoprotein</keyword>
<evidence type="ECO:0000256" key="3">
    <source>
        <dbReference type="ARBA" id="ARBA00022737"/>
    </source>
</evidence>
<accession>A0A401Q7L1</accession>
<evidence type="ECO:0000313" key="6">
    <source>
        <dbReference type="EMBL" id="GCB81360.1"/>
    </source>
</evidence>
<dbReference type="AlphaFoldDB" id="A0A401Q7L1"/>
<feature type="region of interest" description="Disordered" evidence="5">
    <location>
        <begin position="459"/>
        <end position="523"/>
    </location>
</feature>
<proteinExistence type="predicted"/>
<evidence type="ECO:0000256" key="2">
    <source>
        <dbReference type="ARBA" id="ARBA00022553"/>
    </source>
</evidence>
<keyword evidence="4" id="KW-0472">Membrane</keyword>
<name>A0A401Q7L1_SCYTO</name>
<sequence>VGTEAQGARPDPAAQPSVSDDELKREFEESQKRISACIEGAVLFLEDSGSPEELIARHQETFHSFDSSLLEHFLDATDKIKTVLTPPRKMLVEEMRERLCQNWEIVHSAVSSRRLQLKFEMEYNKFSESLQECEKELGLDVSPLRFRPAGDQMLFCEDSSLTRSQQHLAVMRQLCENMPGDGAEIRKTKLQACEHRQTELEGRAQARLSWLCDTAGSPVTGELKTDCTSGTIQGDAGTTHRPAQLIGSGQERPEDLGSEDSNQSVMQANGASAGATGPSRNILTDTHPGAFPGQSTERVGIRIHELERDNLTQSGQKETPTRKLQSDRREGGDCHQSVTHCLIGEEPLTAVLGDGCGSLSSMSQRGDGVAPNLPREDSAELLTQHLTVEGGDTDQARGSFAQFVAESSRREGVASATKDAGQQAKCLLIGKDESVCEPEQTDRAATESLVQLAEDHSIGVDQAPAGGSQKLSTASVSERELTEDQTRQGPPQPGKPSPAGDDEFDHQRFEDSGQLSGQVLSGD</sequence>
<evidence type="ECO:0000256" key="4">
    <source>
        <dbReference type="ARBA" id="ARBA00023136"/>
    </source>
</evidence>
<evidence type="ECO:0000313" key="7">
    <source>
        <dbReference type="Proteomes" id="UP000288216"/>
    </source>
</evidence>